<gene>
    <name evidence="2" type="ORF">IRJ41_014648</name>
</gene>
<dbReference type="InterPro" id="IPR043472">
    <property type="entry name" value="Macro_dom-like"/>
</dbReference>
<dbReference type="PANTHER" id="PTHR12521:SF0">
    <property type="entry name" value="ADP-RIBOSE GLYCOHYDROLASE OARD1"/>
    <property type="match status" value="1"/>
</dbReference>
<evidence type="ECO:0000259" key="1">
    <source>
        <dbReference type="PROSITE" id="PS51154"/>
    </source>
</evidence>
<organism evidence="2 3">
    <name type="scientific">Triplophysa rosa</name>
    <name type="common">Cave loach</name>
    <dbReference type="NCBI Taxonomy" id="992332"/>
    <lineage>
        <taxon>Eukaryota</taxon>
        <taxon>Metazoa</taxon>
        <taxon>Chordata</taxon>
        <taxon>Craniata</taxon>
        <taxon>Vertebrata</taxon>
        <taxon>Euteleostomi</taxon>
        <taxon>Actinopterygii</taxon>
        <taxon>Neopterygii</taxon>
        <taxon>Teleostei</taxon>
        <taxon>Ostariophysi</taxon>
        <taxon>Cypriniformes</taxon>
        <taxon>Nemacheilidae</taxon>
        <taxon>Triplophysa</taxon>
    </lineage>
</organism>
<dbReference type="InterPro" id="IPR002589">
    <property type="entry name" value="Macro_dom"/>
</dbReference>
<dbReference type="EMBL" id="JAFHDT010000021">
    <property type="protein sequence ID" value="KAI7794023.1"/>
    <property type="molecule type" value="Genomic_DNA"/>
</dbReference>
<reference evidence="2" key="1">
    <citation type="submission" date="2021-02" db="EMBL/GenBank/DDBJ databases">
        <title>Comparative genomics reveals that relaxation of natural selection precedes convergent phenotypic evolution of cavefish.</title>
        <authorList>
            <person name="Peng Z."/>
        </authorList>
    </citation>
    <scope>NUCLEOTIDE SEQUENCE</scope>
    <source>
        <tissue evidence="2">Muscle</tissue>
    </source>
</reference>
<dbReference type="SMART" id="SM00506">
    <property type="entry name" value="A1pp"/>
    <property type="match status" value="1"/>
</dbReference>
<proteinExistence type="predicted"/>
<dbReference type="GO" id="GO:0140291">
    <property type="term" value="P:peptidyl-glutamate ADP-deribosylation"/>
    <property type="evidence" value="ECO:0007669"/>
    <property type="project" value="TreeGrafter"/>
</dbReference>
<dbReference type="OrthoDB" id="2155246at2759"/>
<protein>
    <submittedName>
        <fullName evidence="2">O-acetyl-ADP-ribose deacetylase 1</fullName>
    </submittedName>
</protein>
<accession>A0A9W7T923</accession>
<dbReference type="SUPFAM" id="SSF52949">
    <property type="entry name" value="Macro domain-like"/>
    <property type="match status" value="1"/>
</dbReference>
<evidence type="ECO:0000313" key="2">
    <source>
        <dbReference type="EMBL" id="KAI7794023.1"/>
    </source>
</evidence>
<dbReference type="PANTHER" id="PTHR12521">
    <property type="entry name" value="PROTEIN C6ORF130"/>
    <property type="match status" value="1"/>
</dbReference>
<dbReference type="Proteomes" id="UP001059041">
    <property type="component" value="Linkage Group LG21"/>
</dbReference>
<sequence length="174" mass="19851">MSEDYKVNTDEDTQDHPCSSGWQLQYLRGDLFTCSVTDALAHCISADCRMGRGIAVLFKRKFRGVEEILAQRKRPGQCAVLKRSGRFVYYLITKQKYNQKPTYDTLKNSLVSMREHCLANGVNKISMPRIGCGLDKLEWENVSSIITEVFQNTDVCITVYSIDQSKSKTHVLKK</sequence>
<dbReference type="PROSITE" id="PS51154">
    <property type="entry name" value="MACRO"/>
    <property type="match status" value="1"/>
</dbReference>
<dbReference type="InterPro" id="IPR050892">
    <property type="entry name" value="ADP-ribose_metab_enzymes"/>
</dbReference>
<evidence type="ECO:0000313" key="3">
    <source>
        <dbReference type="Proteomes" id="UP001059041"/>
    </source>
</evidence>
<comment type="caution">
    <text evidence="2">The sequence shown here is derived from an EMBL/GenBank/DDBJ whole genome shotgun (WGS) entry which is preliminary data.</text>
</comment>
<dbReference type="CDD" id="cd02901">
    <property type="entry name" value="Macro_Poa1p-like"/>
    <property type="match status" value="1"/>
</dbReference>
<keyword evidence="3" id="KW-1185">Reference proteome</keyword>
<feature type="domain" description="Macro" evidence="1">
    <location>
        <begin position="11"/>
        <end position="174"/>
    </location>
</feature>
<dbReference type="AlphaFoldDB" id="A0A9W7T923"/>
<name>A0A9W7T923_TRIRA</name>
<dbReference type="Gene3D" id="3.40.220.10">
    <property type="entry name" value="Leucine Aminopeptidase, subunit E, domain 1"/>
    <property type="match status" value="1"/>
</dbReference>